<evidence type="ECO:0000313" key="1">
    <source>
        <dbReference type="EMBL" id="NIJ15620.1"/>
    </source>
</evidence>
<evidence type="ECO:0008006" key="3">
    <source>
        <dbReference type="Google" id="ProtNLM"/>
    </source>
</evidence>
<dbReference type="SUPFAM" id="SSF53335">
    <property type="entry name" value="S-adenosyl-L-methionine-dependent methyltransferases"/>
    <property type="match status" value="1"/>
</dbReference>
<evidence type="ECO:0000313" key="2">
    <source>
        <dbReference type="Proteomes" id="UP000576821"/>
    </source>
</evidence>
<dbReference type="RefSeq" id="WP_167302261.1">
    <property type="nucleotide sequence ID" value="NZ_JAASQR010000001.1"/>
</dbReference>
<keyword evidence="2" id="KW-1185">Reference proteome</keyword>
<dbReference type="AlphaFoldDB" id="A0A846M4E3"/>
<sequence>MSGELTSRPKGSTRHPWDWYVEERWVTHRLIDMVALESDVTYLDPCCGQLHIPEALTERGFNAYGTDLFDRTIEHRLFMGEHDLLGDQRHLLEASGGLSIIFNPPFSFQNGRLVRGLAEKCIRRALSIATHKVCALLPLKWLASAGRYRLFTDETPIGVWILCERPSMPPGNIIQQLGDDAYDHGKIDYMWVVWDKRHAPMTDFQGRPFAPTFWIPPREKITGTAERKLAA</sequence>
<gene>
    <name evidence="1" type="ORF">FHS54_000569</name>
</gene>
<dbReference type="EMBL" id="JAASQR010000001">
    <property type="protein sequence ID" value="NIJ15620.1"/>
    <property type="molecule type" value="Genomic_DNA"/>
</dbReference>
<reference evidence="1 2" key="1">
    <citation type="submission" date="2020-03" db="EMBL/GenBank/DDBJ databases">
        <title>Genomic Encyclopedia of Type Strains, Phase IV (KMG-IV): sequencing the most valuable type-strain genomes for metagenomic binning, comparative biology and taxonomic classification.</title>
        <authorList>
            <person name="Goeker M."/>
        </authorList>
    </citation>
    <scope>NUCLEOTIDE SEQUENCE [LARGE SCALE GENOMIC DNA]</scope>
    <source>
        <strain evidence="1 2">DSM 21299</strain>
    </source>
</reference>
<proteinExistence type="predicted"/>
<comment type="caution">
    <text evidence="1">The sequence shown here is derived from an EMBL/GenBank/DDBJ whole genome shotgun (WGS) entry which is preliminary data.</text>
</comment>
<accession>A0A846M4E3</accession>
<dbReference type="Proteomes" id="UP000576821">
    <property type="component" value="Unassembled WGS sequence"/>
</dbReference>
<dbReference type="InterPro" id="IPR029063">
    <property type="entry name" value="SAM-dependent_MTases_sf"/>
</dbReference>
<protein>
    <recommendedName>
        <fullName evidence="3">Methyltransferase</fullName>
    </recommendedName>
</protein>
<name>A0A846M4E3_9SPHN</name>
<organism evidence="1 2">
    <name type="scientific">Sphingobium vermicomposti</name>
    <dbReference type="NCBI Taxonomy" id="529005"/>
    <lineage>
        <taxon>Bacteria</taxon>
        <taxon>Pseudomonadati</taxon>
        <taxon>Pseudomonadota</taxon>
        <taxon>Alphaproteobacteria</taxon>
        <taxon>Sphingomonadales</taxon>
        <taxon>Sphingomonadaceae</taxon>
        <taxon>Sphingobium</taxon>
    </lineage>
</organism>